<protein>
    <submittedName>
        <fullName evidence="9">RagB/SusD domain-containing protein</fullName>
    </submittedName>
</protein>
<comment type="similarity">
    <text evidence="2">Belongs to the SusD family.</text>
</comment>
<feature type="domain" description="RagB/SusD" evidence="7">
    <location>
        <begin position="309"/>
        <end position="572"/>
    </location>
</feature>
<evidence type="ECO:0000256" key="1">
    <source>
        <dbReference type="ARBA" id="ARBA00004442"/>
    </source>
</evidence>
<comment type="caution">
    <text evidence="9">The sequence shown here is derived from an EMBL/GenBank/DDBJ whole genome shotgun (WGS) entry which is preliminary data.</text>
</comment>
<dbReference type="AlphaFoldDB" id="A0A419WAH1"/>
<name>A0A419WAH1_9BACT</name>
<dbReference type="EMBL" id="RAPN01000001">
    <property type="protein sequence ID" value="RKD92402.1"/>
    <property type="molecule type" value="Genomic_DNA"/>
</dbReference>
<reference evidence="9 10" key="1">
    <citation type="submission" date="2018-09" db="EMBL/GenBank/DDBJ databases">
        <title>Genomic Encyclopedia of Archaeal and Bacterial Type Strains, Phase II (KMG-II): from individual species to whole genera.</title>
        <authorList>
            <person name="Goeker M."/>
        </authorList>
    </citation>
    <scope>NUCLEOTIDE SEQUENCE [LARGE SCALE GENOMIC DNA]</scope>
    <source>
        <strain evidence="9 10">DSM 27148</strain>
    </source>
</reference>
<organism evidence="9 10">
    <name type="scientific">Mangrovibacterium diazotrophicum</name>
    <dbReference type="NCBI Taxonomy" id="1261403"/>
    <lineage>
        <taxon>Bacteria</taxon>
        <taxon>Pseudomonadati</taxon>
        <taxon>Bacteroidota</taxon>
        <taxon>Bacteroidia</taxon>
        <taxon>Marinilabiliales</taxon>
        <taxon>Prolixibacteraceae</taxon>
        <taxon>Mangrovibacterium</taxon>
    </lineage>
</organism>
<gene>
    <name evidence="9" type="ORF">BC643_2773</name>
</gene>
<keyword evidence="5" id="KW-0998">Cell outer membrane</keyword>
<evidence type="ECO:0000259" key="7">
    <source>
        <dbReference type="Pfam" id="PF07980"/>
    </source>
</evidence>
<dbReference type="GO" id="GO:0009279">
    <property type="term" value="C:cell outer membrane"/>
    <property type="evidence" value="ECO:0007669"/>
    <property type="project" value="UniProtKB-SubCell"/>
</dbReference>
<evidence type="ECO:0000259" key="8">
    <source>
        <dbReference type="Pfam" id="PF14322"/>
    </source>
</evidence>
<dbReference type="RefSeq" id="WP_211338057.1">
    <property type="nucleotide sequence ID" value="NZ_RAPN01000001.1"/>
</dbReference>
<accession>A0A419WAH1</accession>
<dbReference type="Pfam" id="PF14322">
    <property type="entry name" value="SusD-like_3"/>
    <property type="match status" value="1"/>
</dbReference>
<dbReference type="Proteomes" id="UP000283387">
    <property type="component" value="Unassembled WGS sequence"/>
</dbReference>
<feature type="signal peptide" evidence="6">
    <location>
        <begin position="1"/>
        <end position="23"/>
    </location>
</feature>
<evidence type="ECO:0000313" key="10">
    <source>
        <dbReference type="Proteomes" id="UP000283387"/>
    </source>
</evidence>
<feature type="chain" id="PRO_5019439131" evidence="6">
    <location>
        <begin position="24"/>
        <end position="600"/>
    </location>
</feature>
<evidence type="ECO:0000256" key="5">
    <source>
        <dbReference type="ARBA" id="ARBA00023237"/>
    </source>
</evidence>
<keyword evidence="10" id="KW-1185">Reference proteome</keyword>
<evidence type="ECO:0000313" key="9">
    <source>
        <dbReference type="EMBL" id="RKD92402.1"/>
    </source>
</evidence>
<dbReference type="InterPro" id="IPR011990">
    <property type="entry name" value="TPR-like_helical_dom_sf"/>
</dbReference>
<dbReference type="Gene3D" id="1.25.40.390">
    <property type="match status" value="1"/>
</dbReference>
<dbReference type="PROSITE" id="PS51257">
    <property type="entry name" value="PROKAR_LIPOPROTEIN"/>
    <property type="match status" value="1"/>
</dbReference>
<dbReference type="InterPro" id="IPR012944">
    <property type="entry name" value="SusD_RagB_dom"/>
</dbReference>
<evidence type="ECO:0000256" key="3">
    <source>
        <dbReference type="ARBA" id="ARBA00022729"/>
    </source>
</evidence>
<dbReference type="Pfam" id="PF07980">
    <property type="entry name" value="SusD_RagB"/>
    <property type="match status" value="1"/>
</dbReference>
<keyword evidence="4" id="KW-0472">Membrane</keyword>
<keyword evidence="3 6" id="KW-0732">Signal</keyword>
<dbReference type="InterPro" id="IPR033985">
    <property type="entry name" value="SusD-like_N"/>
</dbReference>
<feature type="domain" description="SusD-like N-terminal" evidence="8">
    <location>
        <begin position="108"/>
        <end position="223"/>
    </location>
</feature>
<evidence type="ECO:0000256" key="4">
    <source>
        <dbReference type="ARBA" id="ARBA00023136"/>
    </source>
</evidence>
<dbReference type="SUPFAM" id="SSF48452">
    <property type="entry name" value="TPR-like"/>
    <property type="match status" value="1"/>
</dbReference>
<evidence type="ECO:0000256" key="2">
    <source>
        <dbReference type="ARBA" id="ARBA00006275"/>
    </source>
</evidence>
<evidence type="ECO:0000256" key="6">
    <source>
        <dbReference type="SAM" id="SignalP"/>
    </source>
</evidence>
<proteinExistence type="inferred from homology"/>
<sequence length="600" mass="68328">MKFYRKMKLKTIFKYLPILFILASCTDLEEVFLDEELGSDSATPEASLAAAYNRMVVDVFVDHAHLWGMQEYSTDEALLPTRGSDWGDGGRYRAIQEFSWGADNPLVSGNWSSLTNGITRSITAIETISNNTENSNQAMYLAEAKALWYLYTYYTLDLYGQAPYREPNGNADEVKAVYSTYIDTLITGMEEVIPDLAALGENSTYDGRFTKEAAYGFLAEMYMNRAVFKDRYNSTSDFDFQEASVNDAGKSDLDMVIEYTSMLISSSKFSLEEYYFDNFGIDNTEGSELIFVAPQNVDDGSVTGQNDFVYMPMERSQHASESGVRGTNATCTTPEYYATWDDNQDDPRYEQKYQYDDGTWFYNNQEQNMAESTLDEVPGTGLPWFHFNRGFQVGQQYGPTYDSSNAFVRETIDGVTYIAVTALKTDKNSHTLEFTPELDFSSGTILPQDMVHQGVRIFKFEFDPIDGSNGSSRVDIPIFRLGYMYTLRAEAYFRNGETALALNDINVLRTSRTRTQPEEEGGELSGQAIQQSDLTETRLYNEISYENYWEMKRRPQMIRFGTFDSAYTGKEETEPFRRVYPIPQDVIDVSGDIFEQNTGY</sequence>
<comment type="subcellular location">
    <subcellularLocation>
        <location evidence="1">Cell outer membrane</location>
    </subcellularLocation>
</comment>